<evidence type="ECO:0000256" key="1">
    <source>
        <dbReference type="SAM" id="MobiDB-lite"/>
    </source>
</evidence>
<protein>
    <submittedName>
        <fullName evidence="2">Uncharacterized protein</fullName>
    </submittedName>
</protein>
<feature type="region of interest" description="Disordered" evidence="1">
    <location>
        <begin position="1"/>
        <end position="26"/>
    </location>
</feature>
<proteinExistence type="predicted"/>
<comment type="caution">
    <text evidence="2">The sequence shown here is derived from an EMBL/GenBank/DDBJ whole genome shotgun (WGS) entry which is preliminary data.</text>
</comment>
<dbReference type="AlphaFoldDB" id="A0A392W5F8"/>
<accession>A0A392W5F8</accession>
<sequence>MRFGVIPSQYLGSSSRDASSSVGGNGEVIAMRQEFD</sequence>
<keyword evidence="3" id="KW-1185">Reference proteome</keyword>
<name>A0A392W5F8_9FABA</name>
<reference evidence="2 3" key="1">
    <citation type="journal article" date="2018" name="Front. Plant Sci.">
        <title>Red Clover (Trifolium pratense) and Zigzag Clover (T. medium) - A Picture of Genomic Similarities and Differences.</title>
        <authorList>
            <person name="Dluhosova J."/>
            <person name="Istvanek J."/>
            <person name="Nedelnik J."/>
            <person name="Repkova J."/>
        </authorList>
    </citation>
    <scope>NUCLEOTIDE SEQUENCE [LARGE SCALE GENOMIC DNA]</scope>
    <source>
        <strain evidence="3">cv. 10/8</strain>
        <tissue evidence="2">Leaf</tissue>
    </source>
</reference>
<organism evidence="2 3">
    <name type="scientific">Trifolium medium</name>
    <dbReference type="NCBI Taxonomy" id="97028"/>
    <lineage>
        <taxon>Eukaryota</taxon>
        <taxon>Viridiplantae</taxon>
        <taxon>Streptophyta</taxon>
        <taxon>Embryophyta</taxon>
        <taxon>Tracheophyta</taxon>
        <taxon>Spermatophyta</taxon>
        <taxon>Magnoliopsida</taxon>
        <taxon>eudicotyledons</taxon>
        <taxon>Gunneridae</taxon>
        <taxon>Pentapetalae</taxon>
        <taxon>rosids</taxon>
        <taxon>fabids</taxon>
        <taxon>Fabales</taxon>
        <taxon>Fabaceae</taxon>
        <taxon>Papilionoideae</taxon>
        <taxon>50 kb inversion clade</taxon>
        <taxon>NPAAA clade</taxon>
        <taxon>Hologalegina</taxon>
        <taxon>IRL clade</taxon>
        <taxon>Trifolieae</taxon>
        <taxon>Trifolium</taxon>
    </lineage>
</organism>
<evidence type="ECO:0000313" key="2">
    <source>
        <dbReference type="EMBL" id="MCI95567.1"/>
    </source>
</evidence>
<dbReference type="EMBL" id="LXQA011390770">
    <property type="protein sequence ID" value="MCI95567.1"/>
    <property type="molecule type" value="Genomic_DNA"/>
</dbReference>
<feature type="non-terminal residue" evidence="2">
    <location>
        <position position="36"/>
    </location>
</feature>
<dbReference type="Proteomes" id="UP000265520">
    <property type="component" value="Unassembled WGS sequence"/>
</dbReference>
<evidence type="ECO:0000313" key="3">
    <source>
        <dbReference type="Proteomes" id="UP000265520"/>
    </source>
</evidence>